<dbReference type="PROSITE" id="PS01151">
    <property type="entry name" value="FIMBRIAL_USHER"/>
    <property type="match status" value="1"/>
</dbReference>
<dbReference type="GO" id="GO:0009297">
    <property type="term" value="P:pilus assembly"/>
    <property type="evidence" value="ECO:0007669"/>
    <property type="project" value="InterPro"/>
</dbReference>
<evidence type="ECO:0000256" key="1">
    <source>
        <dbReference type="ARBA" id="ARBA00004571"/>
    </source>
</evidence>
<sequence>MERSGLSMDMLISVRFRLSRIASSFILLNVVGAASAAETETPAQNSLSPASLVENSNVQGKEEDKESEEIGTEDEDEDEDEEVEFSNIFLSNQPIDVSRFSRGNPVTAGKYHATVVLNEREMGKFEIQFDENPKDPLRAIPCLSLKDLANFGVDLGAINVSAAESCISLKTLIPQASWKMDINEQRFILNIPQAMVLMKRPDEVPDTLWDHGVNAAFLSYNTSYYRSSYSSIDSDSGWVGMDGGLNLLGWRVRVRGDANYSKESGTTFDSSNLYVEHDVAPLKSRLRIGEIYSSSTFFDAFPLRGVTLSSDTRMLPDSLNTFRPVIRGVAESNAKIIVSQAGTKILETTVPPGAFSIDDYNPVSSSEQLDVTIQEADGRTRQLIIPYNGGGQLLYPGVSLYTLAVGEYDGTSGAEKPVVGQATWQYGLNNYLSLYSGAEYMSDFYSVIGGMALNAPVGAISVDLTHSNLTAEEGTRKGLSVGVKYNSFITPTNTSFNIAAYRYSTKDFYTLGEAADYLSNTDWQNMEDRLKSQVQINVSQNLNEGWGSFYSSAMLSEYWRSGRKEKSYQLGYSNSLGRVSYSVSVNRYYTDDNKKDDQVYLSFSVPLGDRSGDKAPLFDYLNTSYTRSSKGDSSLSTSTSGYNQEAGLNYGVNVSYRQNGYDDNKIKNIGANASWDTRYGSWGANMSADLENSHQMSVSGSGGILIHKGGVTLGRTINGDTPVALIEAKGAKGSLAMGDSAARINSAGYAYVSNLSPYRFNDVSIDPSKMEQDTELKETSTKVVPRAGAIVYVPFATDARRSVFFRLSMKNGKNIPLGAEIFNENNEAVGTVGQSGRAFTRGIDQSGTLSVIWGDKTEEQCRFNYQLPETSQEDINSKTLSIGNVICD</sequence>
<proteinExistence type="inferred from homology"/>
<dbReference type="Proteomes" id="UP000237003">
    <property type="component" value="Unassembled WGS sequence"/>
</dbReference>
<dbReference type="InterPro" id="IPR043142">
    <property type="entry name" value="PapC-like_C_sf"/>
</dbReference>
<dbReference type="Gene3D" id="2.60.40.2070">
    <property type="match status" value="1"/>
</dbReference>
<evidence type="ECO:0000259" key="12">
    <source>
        <dbReference type="Pfam" id="PF13953"/>
    </source>
</evidence>
<keyword evidence="5 9" id="KW-0812">Transmembrane</keyword>
<dbReference type="Pfam" id="PF13953">
    <property type="entry name" value="PapC_C"/>
    <property type="match status" value="1"/>
</dbReference>
<protein>
    <recommendedName>
        <fullName evidence="16">Fimbrial biogenesis outer membrane usher protein</fullName>
    </recommendedName>
</protein>
<feature type="compositionally biased region" description="Polar residues" evidence="10">
    <location>
        <begin position="41"/>
        <end position="59"/>
    </location>
</feature>
<feature type="chain" id="PRO_5015534069" description="Fimbrial biogenesis outer membrane usher protein" evidence="11">
    <location>
        <begin position="37"/>
        <end position="888"/>
    </location>
</feature>
<keyword evidence="6 11" id="KW-0732">Signal</keyword>
<dbReference type="GO" id="GO:0015473">
    <property type="term" value="F:fimbrial usher porin activity"/>
    <property type="evidence" value="ECO:0007669"/>
    <property type="project" value="InterPro"/>
</dbReference>
<reference evidence="14 15" key="1">
    <citation type="submission" date="2018-01" db="EMBL/GenBank/DDBJ databases">
        <title>Complete genome sequences of 14 Citrobacter spp. isolated from plant in Canada.</title>
        <authorList>
            <person name="Bhandare S.G."/>
            <person name="Colavecchio A."/>
            <person name="Jeukens J."/>
            <person name="Emond-Rheault J.-G."/>
            <person name="Freschi L."/>
            <person name="Hamel J."/>
            <person name="Kukavica-Ibrulj I."/>
            <person name="Levesque R."/>
            <person name="Goodridge L."/>
        </authorList>
    </citation>
    <scope>NUCLEOTIDE SEQUENCE [LARGE SCALE GENOMIC DNA]</scope>
    <source>
        <strain evidence="14 15">S1285</strain>
    </source>
</reference>
<dbReference type="InterPro" id="IPR025885">
    <property type="entry name" value="PapC_N"/>
</dbReference>
<dbReference type="Gene3D" id="3.10.20.410">
    <property type="match status" value="1"/>
</dbReference>
<keyword evidence="8 9" id="KW-0998">Cell outer membrane</keyword>
<organism evidence="14 15">
    <name type="scientific">Citrobacter amalonaticus</name>
    <dbReference type="NCBI Taxonomy" id="35703"/>
    <lineage>
        <taxon>Bacteria</taxon>
        <taxon>Pseudomonadati</taxon>
        <taxon>Pseudomonadota</taxon>
        <taxon>Gammaproteobacteria</taxon>
        <taxon>Enterobacterales</taxon>
        <taxon>Enterobacteriaceae</taxon>
        <taxon>Citrobacter</taxon>
    </lineage>
</organism>
<dbReference type="Gene3D" id="2.60.40.2610">
    <property type="entry name" value="Outer membrane usher protein FimD, plug domain"/>
    <property type="match status" value="1"/>
</dbReference>
<dbReference type="Pfam" id="PF13954">
    <property type="entry name" value="PapC_N"/>
    <property type="match status" value="1"/>
</dbReference>
<dbReference type="EMBL" id="PQLX01000007">
    <property type="protein sequence ID" value="POU63373.1"/>
    <property type="molecule type" value="Genomic_DNA"/>
</dbReference>
<feature type="compositionally biased region" description="Acidic residues" evidence="10">
    <location>
        <begin position="65"/>
        <end position="80"/>
    </location>
</feature>
<evidence type="ECO:0000256" key="11">
    <source>
        <dbReference type="SAM" id="SignalP"/>
    </source>
</evidence>
<comment type="subcellular location">
    <subcellularLocation>
        <location evidence="1 9">Cell outer membrane</location>
        <topology evidence="1 9">Multi-pass membrane protein</topology>
    </subcellularLocation>
</comment>
<comment type="similarity">
    <text evidence="2 9">Belongs to the fimbrial export usher family.</text>
</comment>
<evidence type="ECO:0000256" key="8">
    <source>
        <dbReference type="ARBA" id="ARBA00023237"/>
    </source>
</evidence>
<evidence type="ECO:0000313" key="15">
    <source>
        <dbReference type="Proteomes" id="UP000237003"/>
    </source>
</evidence>
<feature type="domain" description="PapC-like C-terminal" evidence="12">
    <location>
        <begin position="805"/>
        <end position="869"/>
    </location>
</feature>
<dbReference type="InterPro" id="IPR000015">
    <property type="entry name" value="Fimb_usher"/>
</dbReference>
<evidence type="ECO:0008006" key="16">
    <source>
        <dbReference type="Google" id="ProtNLM"/>
    </source>
</evidence>
<dbReference type="SUPFAM" id="SSF141729">
    <property type="entry name" value="FimD N-terminal domain-like"/>
    <property type="match status" value="1"/>
</dbReference>
<dbReference type="Pfam" id="PF00577">
    <property type="entry name" value="Usher"/>
    <property type="match status" value="1"/>
</dbReference>
<feature type="region of interest" description="Disordered" evidence="10">
    <location>
        <begin position="40"/>
        <end position="80"/>
    </location>
</feature>
<dbReference type="Gene3D" id="2.60.40.3110">
    <property type="match status" value="1"/>
</dbReference>
<evidence type="ECO:0000256" key="3">
    <source>
        <dbReference type="ARBA" id="ARBA00022448"/>
    </source>
</evidence>
<feature type="domain" description="PapC N-terminal" evidence="13">
    <location>
        <begin position="85"/>
        <end position="223"/>
    </location>
</feature>
<dbReference type="AlphaFoldDB" id="A0A2S4RTR1"/>
<dbReference type="InterPro" id="IPR018030">
    <property type="entry name" value="Fimbrial_membr_usher_CS"/>
</dbReference>
<dbReference type="GO" id="GO:0009279">
    <property type="term" value="C:cell outer membrane"/>
    <property type="evidence" value="ECO:0007669"/>
    <property type="project" value="UniProtKB-SubCell"/>
</dbReference>
<dbReference type="InterPro" id="IPR025949">
    <property type="entry name" value="PapC-like_C"/>
</dbReference>
<comment type="caution">
    <text evidence="14">The sequence shown here is derived from an EMBL/GenBank/DDBJ whole genome shotgun (WGS) entry which is preliminary data.</text>
</comment>
<name>A0A2S4RTR1_CITAM</name>
<evidence type="ECO:0000256" key="10">
    <source>
        <dbReference type="SAM" id="MobiDB-lite"/>
    </source>
</evidence>
<evidence type="ECO:0000256" key="4">
    <source>
        <dbReference type="ARBA" id="ARBA00022452"/>
    </source>
</evidence>
<dbReference type="PANTHER" id="PTHR30451:SF3">
    <property type="entry name" value="OUTER MEMBRANE USHER PROTEIN HTRE-RELATED"/>
    <property type="match status" value="1"/>
</dbReference>
<evidence type="ECO:0000313" key="14">
    <source>
        <dbReference type="EMBL" id="POU63373.1"/>
    </source>
</evidence>
<keyword evidence="4" id="KW-1134">Transmembrane beta strand</keyword>
<gene>
    <name evidence="14" type="ORF">C3430_18420</name>
</gene>
<dbReference type="PANTHER" id="PTHR30451">
    <property type="entry name" value="OUTER MEMBRANE USHER PROTEIN"/>
    <property type="match status" value="1"/>
</dbReference>
<evidence type="ECO:0000256" key="2">
    <source>
        <dbReference type="ARBA" id="ARBA00008064"/>
    </source>
</evidence>
<evidence type="ECO:0000256" key="6">
    <source>
        <dbReference type="ARBA" id="ARBA00022729"/>
    </source>
</evidence>
<evidence type="ECO:0000256" key="5">
    <source>
        <dbReference type="ARBA" id="ARBA00022692"/>
    </source>
</evidence>
<keyword evidence="9" id="KW-1029">Fimbrium biogenesis</keyword>
<dbReference type="OrthoDB" id="6554712at2"/>
<dbReference type="InterPro" id="IPR042186">
    <property type="entry name" value="FimD_plug_dom"/>
</dbReference>
<evidence type="ECO:0000256" key="9">
    <source>
        <dbReference type="RuleBase" id="RU003884"/>
    </source>
</evidence>
<keyword evidence="3 9" id="KW-0813">Transport</keyword>
<feature type="signal peptide" evidence="11">
    <location>
        <begin position="1"/>
        <end position="36"/>
    </location>
</feature>
<accession>A0A2S4RTR1</accession>
<evidence type="ECO:0000259" key="13">
    <source>
        <dbReference type="Pfam" id="PF13954"/>
    </source>
</evidence>
<dbReference type="InterPro" id="IPR037224">
    <property type="entry name" value="PapC_N_sf"/>
</dbReference>
<evidence type="ECO:0000256" key="7">
    <source>
        <dbReference type="ARBA" id="ARBA00023136"/>
    </source>
</evidence>
<keyword evidence="7 9" id="KW-0472">Membrane</keyword>